<evidence type="ECO:0000256" key="1">
    <source>
        <dbReference type="ARBA" id="ARBA00022714"/>
    </source>
</evidence>
<dbReference type="PANTHER" id="PTHR44379:SF6">
    <property type="entry name" value="BLR6046 PROTEIN"/>
    <property type="match status" value="1"/>
</dbReference>
<dbReference type="Pfam" id="PF01799">
    <property type="entry name" value="Fer2_2"/>
    <property type="match status" value="1"/>
</dbReference>
<evidence type="ECO:0000259" key="6">
    <source>
        <dbReference type="PROSITE" id="PS51085"/>
    </source>
</evidence>
<protein>
    <submittedName>
        <fullName evidence="7">Nicotinate dehydrogenase subunit A</fullName>
        <ecNumber evidence="7">1.17.2.1</ecNumber>
    </submittedName>
</protein>
<evidence type="ECO:0000256" key="5">
    <source>
        <dbReference type="ARBA" id="ARBA00023014"/>
    </source>
</evidence>
<keyword evidence="4" id="KW-0408">Iron</keyword>
<dbReference type="PROSITE" id="PS00197">
    <property type="entry name" value="2FE2S_FER_1"/>
    <property type="match status" value="1"/>
</dbReference>
<dbReference type="GO" id="GO:0016491">
    <property type="term" value="F:oxidoreductase activity"/>
    <property type="evidence" value="ECO:0007669"/>
    <property type="project" value="UniProtKB-KW"/>
</dbReference>
<dbReference type="InterPro" id="IPR006058">
    <property type="entry name" value="2Fe2S_fd_BS"/>
</dbReference>
<proteinExistence type="predicted"/>
<dbReference type="Gene3D" id="1.10.150.120">
    <property type="entry name" value="[2Fe-2S]-binding domain"/>
    <property type="match status" value="1"/>
</dbReference>
<dbReference type="Proteomes" id="UP000223606">
    <property type="component" value="Chromosome 1"/>
</dbReference>
<keyword evidence="8" id="KW-1185">Reference proteome</keyword>
<organism evidence="7 8">
    <name type="scientific">Hartmannibacter diazotrophicus</name>
    <dbReference type="NCBI Taxonomy" id="1482074"/>
    <lineage>
        <taxon>Bacteria</taxon>
        <taxon>Pseudomonadati</taxon>
        <taxon>Pseudomonadota</taxon>
        <taxon>Alphaproteobacteria</taxon>
        <taxon>Hyphomicrobiales</taxon>
        <taxon>Pleomorphomonadaceae</taxon>
        <taxon>Hartmannibacter</taxon>
    </lineage>
</organism>
<dbReference type="EMBL" id="LT960614">
    <property type="protein sequence ID" value="SON57983.1"/>
    <property type="molecule type" value="Genomic_DNA"/>
</dbReference>
<dbReference type="GO" id="GO:0046872">
    <property type="term" value="F:metal ion binding"/>
    <property type="evidence" value="ECO:0007669"/>
    <property type="project" value="UniProtKB-KW"/>
</dbReference>
<evidence type="ECO:0000256" key="2">
    <source>
        <dbReference type="ARBA" id="ARBA00022723"/>
    </source>
</evidence>
<dbReference type="InterPro" id="IPR036884">
    <property type="entry name" value="2Fe-2S-bd_dom_sf"/>
</dbReference>
<dbReference type="InterPro" id="IPR051452">
    <property type="entry name" value="Diverse_Oxidoreductases"/>
</dbReference>
<dbReference type="AlphaFoldDB" id="A0A2C9DCM0"/>
<evidence type="ECO:0000313" key="8">
    <source>
        <dbReference type="Proteomes" id="UP000223606"/>
    </source>
</evidence>
<dbReference type="InterPro" id="IPR012675">
    <property type="entry name" value="Beta-grasp_dom_sf"/>
</dbReference>
<keyword evidence="3 7" id="KW-0560">Oxidoreductase</keyword>
<feature type="domain" description="2Fe-2S ferredoxin-type" evidence="6">
    <location>
        <begin position="3"/>
        <end position="79"/>
    </location>
</feature>
<sequence>MPEVLWLRVNGIRHEPPLSAATPLLPYLRNDLRLNGPKYGCGLGSCGACTVLVDDVAARACVLTLADVAGRSVVTLEGLGDIEAPDPVQAAFIAASGGQCGYCLSGMVMTVKALLLQNPSPSDDDVREALRYNLCRCGAHLEILAAARLAAGMSPDTGGDA</sequence>
<accession>A0A2C9DCM0</accession>
<dbReference type="GO" id="GO:0051537">
    <property type="term" value="F:2 iron, 2 sulfur cluster binding"/>
    <property type="evidence" value="ECO:0007669"/>
    <property type="project" value="UniProtKB-KW"/>
</dbReference>
<dbReference type="SUPFAM" id="SSF54292">
    <property type="entry name" value="2Fe-2S ferredoxin-like"/>
    <property type="match status" value="1"/>
</dbReference>
<keyword evidence="5" id="KW-0411">Iron-sulfur</keyword>
<dbReference type="Gene3D" id="3.10.20.30">
    <property type="match status" value="1"/>
</dbReference>
<evidence type="ECO:0000256" key="3">
    <source>
        <dbReference type="ARBA" id="ARBA00023002"/>
    </source>
</evidence>
<dbReference type="PANTHER" id="PTHR44379">
    <property type="entry name" value="OXIDOREDUCTASE WITH IRON-SULFUR SUBUNIT"/>
    <property type="match status" value="1"/>
</dbReference>
<name>A0A2C9DCM0_9HYPH</name>
<dbReference type="EC" id="1.17.2.1" evidence="7"/>
<dbReference type="RefSeq" id="WP_099558162.1">
    <property type="nucleotide sequence ID" value="NZ_LT960614.1"/>
</dbReference>
<keyword evidence="1" id="KW-0001">2Fe-2S</keyword>
<dbReference type="OrthoDB" id="9806714at2"/>
<dbReference type="PROSITE" id="PS51085">
    <property type="entry name" value="2FE2S_FER_2"/>
    <property type="match status" value="1"/>
</dbReference>
<dbReference type="InterPro" id="IPR002888">
    <property type="entry name" value="2Fe-2S-bd"/>
</dbReference>
<dbReference type="Pfam" id="PF00111">
    <property type="entry name" value="Fer2"/>
    <property type="match status" value="1"/>
</dbReference>
<dbReference type="InterPro" id="IPR036010">
    <property type="entry name" value="2Fe-2S_ferredoxin-like_sf"/>
</dbReference>
<dbReference type="SUPFAM" id="SSF47741">
    <property type="entry name" value="CO dehydrogenase ISP C-domain like"/>
    <property type="match status" value="1"/>
</dbReference>
<gene>
    <name evidence="7" type="primary">nicA_2</name>
    <name evidence="7" type="ORF">HDIA_4442</name>
</gene>
<keyword evidence="2" id="KW-0479">Metal-binding</keyword>
<reference evidence="8" key="1">
    <citation type="submission" date="2017-09" db="EMBL/GenBank/DDBJ databases">
        <title>Genome sequence of Nannocystis excedens DSM 71.</title>
        <authorList>
            <person name="Blom J."/>
        </authorList>
    </citation>
    <scope>NUCLEOTIDE SEQUENCE [LARGE SCALE GENOMIC DNA]</scope>
    <source>
        <strain evidence="8">type strain: E19</strain>
    </source>
</reference>
<evidence type="ECO:0000256" key="4">
    <source>
        <dbReference type="ARBA" id="ARBA00023004"/>
    </source>
</evidence>
<evidence type="ECO:0000313" key="7">
    <source>
        <dbReference type="EMBL" id="SON57983.1"/>
    </source>
</evidence>
<dbReference type="KEGG" id="hdi:HDIA_4442"/>
<dbReference type="InterPro" id="IPR001041">
    <property type="entry name" value="2Fe-2S_ferredoxin-type"/>
</dbReference>